<keyword evidence="2" id="KW-1003">Cell membrane</keyword>
<reference evidence="8" key="1">
    <citation type="submission" date="2022-05" db="EMBL/GenBank/DDBJ databases">
        <authorList>
            <person name="Tuo L."/>
        </authorList>
    </citation>
    <scope>NUCLEOTIDE SEQUENCE</scope>
    <source>
        <strain evidence="8">BSK12Z-4</strain>
    </source>
</reference>
<gene>
    <name evidence="8" type="ORF">M8330_06175</name>
</gene>
<name>A0A9X2D6E1_9ACTN</name>
<evidence type="ECO:0000256" key="4">
    <source>
        <dbReference type="ARBA" id="ARBA00022989"/>
    </source>
</evidence>
<evidence type="ECO:0000256" key="6">
    <source>
        <dbReference type="SAM" id="MobiDB-lite"/>
    </source>
</evidence>
<dbReference type="PANTHER" id="PTHR23513">
    <property type="entry name" value="INTEGRAL MEMBRANE EFFLUX PROTEIN-RELATED"/>
    <property type="match status" value="1"/>
</dbReference>
<keyword evidence="3 7" id="KW-0812">Transmembrane</keyword>
<comment type="caution">
    <text evidence="8">The sequence shown here is derived from an EMBL/GenBank/DDBJ whole genome shotgun (WGS) entry which is preliminary data.</text>
</comment>
<feature type="transmembrane region" description="Helical" evidence="7">
    <location>
        <begin position="330"/>
        <end position="353"/>
    </location>
</feature>
<dbReference type="AlphaFoldDB" id="A0A9X2D6E1"/>
<dbReference type="InterPro" id="IPR036259">
    <property type="entry name" value="MFS_trans_sf"/>
</dbReference>
<feature type="transmembrane region" description="Helical" evidence="7">
    <location>
        <begin position="223"/>
        <end position="241"/>
    </location>
</feature>
<dbReference type="SUPFAM" id="SSF103473">
    <property type="entry name" value="MFS general substrate transporter"/>
    <property type="match status" value="1"/>
</dbReference>
<feature type="transmembrane region" description="Helical" evidence="7">
    <location>
        <begin position="65"/>
        <end position="88"/>
    </location>
</feature>
<feature type="compositionally biased region" description="Low complexity" evidence="6">
    <location>
        <begin position="22"/>
        <end position="42"/>
    </location>
</feature>
<proteinExistence type="predicted"/>
<organism evidence="8 9">
    <name type="scientific">Nocardioides bruguierae</name>
    <dbReference type="NCBI Taxonomy" id="2945102"/>
    <lineage>
        <taxon>Bacteria</taxon>
        <taxon>Bacillati</taxon>
        <taxon>Actinomycetota</taxon>
        <taxon>Actinomycetes</taxon>
        <taxon>Propionibacteriales</taxon>
        <taxon>Nocardioidaceae</taxon>
        <taxon>Nocardioides</taxon>
    </lineage>
</organism>
<feature type="region of interest" description="Disordered" evidence="6">
    <location>
        <begin position="262"/>
        <end position="282"/>
    </location>
</feature>
<evidence type="ECO:0000256" key="2">
    <source>
        <dbReference type="ARBA" id="ARBA00022475"/>
    </source>
</evidence>
<dbReference type="Gene3D" id="1.20.1250.20">
    <property type="entry name" value="MFS general substrate transporter like domains"/>
    <property type="match status" value="1"/>
</dbReference>
<feature type="transmembrane region" description="Helical" evidence="7">
    <location>
        <begin position="446"/>
        <end position="465"/>
    </location>
</feature>
<evidence type="ECO:0000313" key="8">
    <source>
        <dbReference type="EMBL" id="MCM0619879.1"/>
    </source>
</evidence>
<keyword evidence="5 7" id="KW-0472">Membrane</keyword>
<evidence type="ECO:0000256" key="3">
    <source>
        <dbReference type="ARBA" id="ARBA00022692"/>
    </source>
</evidence>
<dbReference type="PANTHER" id="PTHR23513:SF18">
    <property type="entry name" value="INTEGRAL MEMBRANE PROTEIN"/>
    <property type="match status" value="1"/>
</dbReference>
<dbReference type="Pfam" id="PF07690">
    <property type="entry name" value="MFS_1"/>
    <property type="match status" value="1"/>
</dbReference>
<dbReference type="Proteomes" id="UP001139485">
    <property type="component" value="Unassembled WGS sequence"/>
</dbReference>
<evidence type="ECO:0000256" key="7">
    <source>
        <dbReference type="SAM" id="Phobius"/>
    </source>
</evidence>
<feature type="region of interest" description="Disordered" evidence="6">
    <location>
        <begin position="1"/>
        <end position="42"/>
    </location>
</feature>
<accession>A0A9X2D6E1</accession>
<dbReference type="EMBL" id="JAMOIL010000006">
    <property type="protein sequence ID" value="MCM0619879.1"/>
    <property type="molecule type" value="Genomic_DNA"/>
</dbReference>
<sequence length="473" mass="48033">MSDPQQPSGPARPGGRERAADAGRATARGLRTGARSTARAAAAVGHQARRAAGAQGAEASGLNRLIYLHAANAAGDAAVAIALAGSLFFQVPSGEARGQVTLFLGLTMLPFAIVAPLIGPTLDRFSHGRRWAIGATMAVRAFLAWVLAGAVGEESPELFGAALGVLVASKAYGVTRAAAVPRLRPPALTLVRANGRVSLAGMVGAGVSAPLAFLASLAGADWALRYAFVLFVVAVVLAIRLPERVDSSAGEQPMVLLASPEDRSVEGQADGKAPAGGRRGRRGLSFGVPRSVAFALLANAGPRFTTGFLIMFMAFLLRENPPASALSDELLVALVVGAAGLGNGLGVAAASLLRRLDPRVTVIGAVVADLAALLLATLFYGVLPLVLLGLVAGLAQSLAKFCLDATIQADVPPTVAASAFARSDTTLQLAWVVGGFVGVALPLDPARLGLGVAAAVMVSFTAFVLSRARAARA</sequence>
<evidence type="ECO:0000256" key="5">
    <source>
        <dbReference type="ARBA" id="ARBA00023136"/>
    </source>
</evidence>
<dbReference type="InterPro" id="IPR011701">
    <property type="entry name" value="MFS"/>
</dbReference>
<feature type="transmembrane region" description="Helical" evidence="7">
    <location>
        <begin position="131"/>
        <end position="152"/>
    </location>
</feature>
<feature type="transmembrane region" description="Helical" evidence="7">
    <location>
        <begin position="158"/>
        <end position="179"/>
    </location>
</feature>
<feature type="transmembrane region" description="Helical" evidence="7">
    <location>
        <begin position="100"/>
        <end position="119"/>
    </location>
</feature>
<feature type="transmembrane region" description="Helical" evidence="7">
    <location>
        <begin position="199"/>
        <end position="217"/>
    </location>
</feature>
<dbReference type="RefSeq" id="WP_250826617.1">
    <property type="nucleotide sequence ID" value="NZ_JAMOIL010000006.1"/>
</dbReference>
<keyword evidence="4 7" id="KW-1133">Transmembrane helix</keyword>
<feature type="transmembrane region" description="Helical" evidence="7">
    <location>
        <begin position="360"/>
        <end position="383"/>
    </location>
</feature>
<keyword evidence="9" id="KW-1185">Reference proteome</keyword>
<evidence type="ECO:0000313" key="9">
    <source>
        <dbReference type="Proteomes" id="UP001139485"/>
    </source>
</evidence>
<protein>
    <submittedName>
        <fullName evidence="8">MFS transporter</fullName>
    </submittedName>
</protein>
<evidence type="ECO:0000256" key="1">
    <source>
        <dbReference type="ARBA" id="ARBA00004651"/>
    </source>
</evidence>
<feature type="transmembrane region" description="Helical" evidence="7">
    <location>
        <begin position="292"/>
        <end position="318"/>
    </location>
</feature>
<comment type="subcellular location">
    <subcellularLocation>
        <location evidence="1">Cell membrane</location>
        <topology evidence="1">Multi-pass membrane protein</topology>
    </subcellularLocation>
</comment>
<dbReference type="GO" id="GO:0022857">
    <property type="term" value="F:transmembrane transporter activity"/>
    <property type="evidence" value="ECO:0007669"/>
    <property type="project" value="InterPro"/>
</dbReference>
<dbReference type="GO" id="GO:0005886">
    <property type="term" value="C:plasma membrane"/>
    <property type="evidence" value="ECO:0007669"/>
    <property type="project" value="UniProtKB-SubCell"/>
</dbReference>